<keyword evidence="5" id="KW-0067">ATP-binding</keyword>
<dbReference type="SUPFAM" id="SSF52402">
    <property type="entry name" value="Adenine nucleotide alpha hydrolases-like"/>
    <property type="match status" value="1"/>
</dbReference>
<evidence type="ECO:0000256" key="7">
    <source>
        <dbReference type="ARBA" id="ARBA00022962"/>
    </source>
</evidence>
<dbReference type="RefSeq" id="WP_189130089.1">
    <property type="nucleotide sequence ID" value="NZ_BMMS01000003.1"/>
</dbReference>
<dbReference type="AlphaFoldDB" id="A0A917ZEV5"/>
<dbReference type="CDD" id="cd00712">
    <property type="entry name" value="AsnB"/>
    <property type="match status" value="1"/>
</dbReference>
<dbReference type="CDD" id="cd01991">
    <property type="entry name" value="Asn_synthase_B_C"/>
    <property type="match status" value="1"/>
</dbReference>
<dbReference type="Gene3D" id="3.40.50.620">
    <property type="entry name" value="HUPs"/>
    <property type="match status" value="1"/>
</dbReference>
<feature type="domain" description="Glutamine amidotransferase type-2" evidence="9">
    <location>
        <begin position="2"/>
        <end position="219"/>
    </location>
</feature>
<reference evidence="10" key="1">
    <citation type="journal article" date="2014" name="Int. J. Syst. Evol. Microbiol.">
        <title>Complete genome sequence of Corynebacterium casei LMG S-19264T (=DSM 44701T), isolated from a smear-ripened cheese.</title>
        <authorList>
            <consortium name="US DOE Joint Genome Institute (JGI-PGF)"/>
            <person name="Walter F."/>
            <person name="Albersmeier A."/>
            <person name="Kalinowski J."/>
            <person name="Ruckert C."/>
        </authorList>
    </citation>
    <scope>NUCLEOTIDE SEQUENCE</scope>
    <source>
        <strain evidence="10">CGMCC 4.7201</strain>
    </source>
</reference>
<keyword evidence="6" id="KW-0028">Amino-acid biosynthesis</keyword>
<comment type="pathway">
    <text evidence="1">Amino-acid biosynthesis; L-asparagine biosynthesis; L-asparagine from L-aspartate (L-Gln route): step 1/1.</text>
</comment>
<evidence type="ECO:0000313" key="10">
    <source>
        <dbReference type="EMBL" id="GGO82100.1"/>
    </source>
</evidence>
<keyword evidence="11" id="KW-1185">Reference proteome</keyword>
<dbReference type="Pfam" id="PF00733">
    <property type="entry name" value="Asn_synthase"/>
    <property type="match status" value="1"/>
</dbReference>
<evidence type="ECO:0000256" key="3">
    <source>
        <dbReference type="ARBA" id="ARBA00012737"/>
    </source>
</evidence>
<keyword evidence="4" id="KW-0547">Nucleotide-binding</keyword>
<dbReference type="Proteomes" id="UP000641932">
    <property type="component" value="Unassembled WGS sequence"/>
</dbReference>
<evidence type="ECO:0000313" key="11">
    <source>
        <dbReference type="Proteomes" id="UP000641932"/>
    </source>
</evidence>
<dbReference type="PANTHER" id="PTHR43284">
    <property type="entry name" value="ASPARAGINE SYNTHETASE (GLUTAMINE-HYDROLYZING)"/>
    <property type="match status" value="1"/>
</dbReference>
<dbReference type="GO" id="GO:0005829">
    <property type="term" value="C:cytosol"/>
    <property type="evidence" value="ECO:0007669"/>
    <property type="project" value="TreeGrafter"/>
</dbReference>
<dbReference type="GO" id="GO:0004066">
    <property type="term" value="F:asparagine synthase (glutamine-hydrolyzing) activity"/>
    <property type="evidence" value="ECO:0007669"/>
    <property type="project" value="UniProtKB-EC"/>
</dbReference>
<dbReference type="PANTHER" id="PTHR43284:SF1">
    <property type="entry name" value="ASPARAGINE SYNTHETASE"/>
    <property type="match status" value="1"/>
</dbReference>
<organism evidence="10 11">
    <name type="scientific">Wenjunlia tyrosinilytica</name>
    <dbReference type="NCBI Taxonomy" id="1544741"/>
    <lineage>
        <taxon>Bacteria</taxon>
        <taxon>Bacillati</taxon>
        <taxon>Actinomycetota</taxon>
        <taxon>Actinomycetes</taxon>
        <taxon>Kitasatosporales</taxon>
        <taxon>Streptomycetaceae</taxon>
        <taxon>Wenjunlia</taxon>
    </lineage>
</organism>
<gene>
    <name evidence="10" type="primary">asnH</name>
    <name evidence="10" type="ORF">GCM10012280_07880</name>
</gene>
<protein>
    <recommendedName>
        <fullName evidence="3">asparagine synthase (glutamine-hydrolyzing)</fullName>
        <ecNumber evidence="3">6.3.5.4</ecNumber>
    </recommendedName>
</protein>
<dbReference type="InterPro" id="IPR001962">
    <property type="entry name" value="Asn_synthase"/>
</dbReference>
<dbReference type="InterPro" id="IPR033738">
    <property type="entry name" value="AsnB_N"/>
</dbReference>
<dbReference type="EMBL" id="BMMS01000003">
    <property type="protein sequence ID" value="GGO82100.1"/>
    <property type="molecule type" value="Genomic_DNA"/>
</dbReference>
<evidence type="ECO:0000256" key="6">
    <source>
        <dbReference type="ARBA" id="ARBA00022888"/>
    </source>
</evidence>
<evidence type="ECO:0000256" key="8">
    <source>
        <dbReference type="ARBA" id="ARBA00048741"/>
    </source>
</evidence>
<dbReference type="NCBIfam" id="TIGR01536">
    <property type="entry name" value="asn_synth_AEB"/>
    <property type="match status" value="1"/>
</dbReference>
<dbReference type="GO" id="GO:0005524">
    <property type="term" value="F:ATP binding"/>
    <property type="evidence" value="ECO:0007669"/>
    <property type="project" value="UniProtKB-KW"/>
</dbReference>
<comment type="catalytic activity">
    <reaction evidence="8">
        <text>L-aspartate + L-glutamine + ATP + H2O = L-asparagine + L-glutamate + AMP + diphosphate + H(+)</text>
        <dbReference type="Rhea" id="RHEA:12228"/>
        <dbReference type="ChEBI" id="CHEBI:15377"/>
        <dbReference type="ChEBI" id="CHEBI:15378"/>
        <dbReference type="ChEBI" id="CHEBI:29985"/>
        <dbReference type="ChEBI" id="CHEBI:29991"/>
        <dbReference type="ChEBI" id="CHEBI:30616"/>
        <dbReference type="ChEBI" id="CHEBI:33019"/>
        <dbReference type="ChEBI" id="CHEBI:58048"/>
        <dbReference type="ChEBI" id="CHEBI:58359"/>
        <dbReference type="ChEBI" id="CHEBI:456215"/>
        <dbReference type="EC" id="6.3.5.4"/>
    </reaction>
</comment>
<dbReference type="GO" id="GO:0006529">
    <property type="term" value="P:asparagine biosynthetic process"/>
    <property type="evidence" value="ECO:0007669"/>
    <property type="project" value="UniProtKB-KW"/>
</dbReference>
<name>A0A917ZEV5_9ACTN</name>
<dbReference type="EC" id="6.3.5.4" evidence="3"/>
<proteinExistence type="inferred from homology"/>
<reference evidence="10" key="2">
    <citation type="submission" date="2020-09" db="EMBL/GenBank/DDBJ databases">
        <authorList>
            <person name="Sun Q."/>
            <person name="Zhou Y."/>
        </authorList>
    </citation>
    <scope>NUCLEOTIDE SEQUENCE</scope>
    <source>
        <strain evidence="10">CGMCC 4.7201</strain>
    </source>
</reference>
<dbReference type="InterPro" id="IPR014729">
    <property type="entry name" value="Rossmann-like_a/b/a_fold"/>
</dbReference>
<keyword evidence="7" id="KW-0315">Glutamine amidotransferase</keyword>
<dbReference type="InterPro" id="IPR029055">
    <property type="entry name" value="Ntn_hydrolases_N"/>
</dbReference>
<evidence type="ECO:0000256" key="1">
    <source>
        <dbReference type="ARBA" id="ARBA00005187"/>
    </source>
</evidence>
<dbReference type="InterPro" id="IPR051786">
    <property type="entry name" value="ASN_synthetase/amidase"/>
</dbReference>
<evidence type="ECO:0000256" key="5">
    <source>
        <dbReference type="ARBA" id="ARBA00022840"/>
    </source>
</evidence>
<evidence type="ECO:0000259" key="9">
    <source>
        <dbReference type="PROSITE" id="PS51278"/>
    </source>
</evidence>
<evidence type="ECO:0000256" key="2">
    <source>
        <dbReference type="ARBA" id="ARBA00005752"/>
    </source>
</evidence>
<dbReference type="Pfam" id="PF13537">
    <property type="entry name" value="GATase_7"/>
    <property type="match status" value="1"/>
</dbReference>
<dbReference type="InterPro" id="IPR017932">
    <property type="entry name" value="GATase_2_dom"/>
</dbReference>
<sequence length="732" mass="80921">MCGIAGFAHTDGSALAAPADRILRDMARALRPRGPDDMQFHHTDQACMSFTRLALIDPEGGRQPFISEDGNVILACNGEIYNYKELRKAFEGRAKFRSESDCEVLLHLYMDKGLDFLDDVRGMFGIAVIDLREQRLLLARDRLGIKPLFIHRRGATVLFGSEIKALFAHPECPREVDWARSLADQGLSAAPVMVDDEPVTWFKGVDHVPSGAIMSIGLRDGATRVHRYWDLPTPAEAGDLPESYFVQSMGDLLASSVRECLTADAEIGVFLSGGLDSAAITALAAHTELHTFSALTGSTVVNKDAQYAQETASLLGLPHHQVAFGADRVPSPDEWRRLLWLMETPQCGPEQFYKSEMYRFARAERSELKAILLGSGADEFSGGYSVSLSGNGDWEDFEANLRTLARRKALGTQSPVAIWWEGTDLPLLSDDAVNAYVPDAVDDPYGAYLAWKFRDMQQYNFWVEDRTASGNGVEARVPFLDHRIIELLASVPRSYRKRLFWDKQVIREAVQDVLPAEVISRPKLAFYEGEGVRHTHRTFTRMLALGGDELVEEALSSPRAAQYLDGGNIRGALRRLEHNQGSGHVELLLRVINLGLLDVMTVNVPGSRPAPGPAPYELRVSDFEGPQIQELFPRTRIEETTVLRLADGVLVLDDSQEAKTSYVVIDGTVRFVIDQLTHADWLRLLRAFDGRLPLAEAATEADCDLSALRPLLDESLEAGLLEAVPRAAPAAG</sequence>
<keyword evidence="6" id="KW-0061">Asparagine biosynthesis</keyword>
<dbReference type="InterPro" id="IPR006426">
    <property type="entry name" value="Asn_synth_AEB"/>
</dbReference>
<comment type="similarity">
    <text evidence="2">Belongs to the asparagine synthetase family.</text>
</comment>
<comment type="caution">
    <text evidence="10">The sequence shown here is derived from an EMBL/GenBank/DDBJ whole genome shotgun (WGS) entry which is preliminary data.</text>
</comment>
<evidence type="ECO:0000256" key="4">
    <source>
        <dbReference type="ARBA" id="ARBA00022741"/>
    </source>
</evidence>
<dbReference type="PROSITE" id="PS51278">
    <property type="entry name" value="GATASE_TYPE_2"/>
    <property type="match status" value="1"/>
</dbReference>
<dbReference type="Gene3D" id="3.60.20.10">
    <property type="entry name" value="Glutamine Phosphoribosylpyrophosphate, subunit 1, domain 1"/>
    <property type="match status" value="1"/>
</dbReference>
<dbReference type="SUPFAM" id="SSF56235">
    <property type="entry name" value="N-terminal nucleophile aminohydrolases (Ntn hydrolases)"/>
    <property type="match status" value="1"/>
</dbReference>
<accession>A0A917ZEV5</accession>